<evidence type="ECO:0000313" key="2">
    <source>
        <dbReference type="Proteomes" id="UP000698800"/>
    </source>
</evidence>
<name>A0A9P8KUV3_9PEZI</name>
<reference evidence="1" key="1">
    <citation type="submission" date="2021-03" db="EMBL/GenBank/DDBJ databases">
        <title>Comparative genomics and phylogenomic investigation of the class Geoglossomycetes provide insights into ecological specialization and systematics.</title>
        <authorList>
            <person name="Melie T."/>
            <person name="Pirro S."/>
            <person name="Miller A.N."/>
            <person name="Quandt A."/>
        </authorList>
    </citation>
    <scope>NUCLEOTIDE SEQUENCE</scope>
    <source>
        <strain evidence="1">GBOQ0MN5Z8</strain>
    </source>
</reference>
<dbReference type="EMBL" id="JAGHQL010000194">
    <property type="protein sequence ID" value="KAH0536591.1"/>
    <property type="molecule type" value="Genomic_DNA"/>
</dbReference>
<evidence type="ECO:0000313" key="1">
    <source>
        <dbReference type="EMBL" id="KAH0536591.1"/>
    </source>
</evidence>
<accession>A0A9P8KUV3</accession>
<dbReference type="OrthoDB" id="5275938at2759"/>
<keyword evidence="2" id="KW-1185">Reference proteome</keyword>
<organism evidence="1 2">
    <name type="scientific">Glutinoglossum americanum</name>
    <dbReference type="NCBI Taxonomy" id="1670608"/>
    <lineage>
        <taxon>Eukaryota</taxon>
        <taxon>Fungi</taxon>
        <taxon>Dikarya</taxon>
        <taxon>Ascomycota</taxon>
        <taxon>Pezizomycotina</taxon>
        <taxon>Geoglossomycetes</taxon>
        <taxon>Geoglossales</taxon>
        <taxon>Geoglossaceae</taxon>
        <taxon>Glutinoglossum</taxon>
    </lineage>
</organism>
<comment type="caution">
    <text evidence="1">The sequence shown here is derived from an EMBL/GenBank/DDBJ whole genome shotgun (WGS) entry which is preliminary data.</text>
</comment>
<dbReference type="Proteomes" id="UP000698800">
    <property type="component" value="Unassembled WGS sequence"/>
</dbReference>
<protein>
    <recommendedName>
        <fullName evidence="3">BTB domain-containing protein</fullName>
    </recommendedName>
</protein>
<dbReference type="AlphaFoldDB" id="A0A9P8KUV3"/>
<evidence type="ECO:0008006" key="3">
    <source>
        <dbReference type="Google" id="ProtNLM"/>
    </source>
</evidence>
<proteinExistence type="predicted"/>
<sequence length="167" mass="17658">MVDFNSTPDHNGTIDVNPGGDVILDVVGYHGSSILIRVSSKALSQASPVFNAMFSSKFGGVNLGSKPVEFPEDNLGPLTLLLKIIQGRVDPSLEQLGFGTSRNLAHCDDELNKFQGLAIVSNKYFCGRTISKWAASCFGYLINGTTNSGALARAALLAYASGSPQAF</sequence>
<gene>
    <name evidence="1" type="ORF">FGG08_006549</name>
</gene>